<evidence type="ECO:0000256" key="3">
    <source>
        <dbReference type="PROSITE-ProRule" id="PRU00354"/>
    </source>
</evidence>
<dbReference type="EMBL" id="QUTB01007249">
    <property type="protein sequence ID" value="RHY46786.1"/>
    <property type="molecule type" value="Genomic_DNA"/>
</dbReference>
<evidence type="ECO:0000256" key="1">
    <source>
        <dbReference type="ARBA" id="ARBA00007867"/>
    </source>
</evidence>
<dbReference type="PROSITE" id="PS01330">
    <property type="entry name" value="PABS_1"/>
    <property type="match status" value="1"/>
</dbReference>
<reference evidence="8 9" key="1">
    <citation type="submission" date="2018-08" db="EMBL/GenBank/DDBJ databases">
        <title>Aphanomyces genome sequencing and annotation.</title>
        <authorList>
            <person name="Minardi D."/>
            <person name="Oidtmann B."/>
            <person name="Van Der Giezen M."/>
            <person name="Studholme D.J."/>
        </authorList>
    </citation>
    <scope>NUCLEOTIDE SEQUENCE [LARGE SCALE GENOMIC DNA]</scope>
    <source>
        <strain evidence="7 9">Si</strain>
        <strain evidence="6 8">Yx</strain>
    </source>
</reference>
<dbReference type="InterPro" id="IPR035246">
    <property type="entry name" value="Spermidine_synt_N"/>
</dbReference>
<dbReference type="Gene3D" id="2.30.140.10">
    <property type="entry name" value="Spermidine synthase, tetramerisation domain"/>
    <property type="match status" value="1"/>
</dbReference>
<dbReference type="InterPro" id="IPR030373">
    <property type="entry name" value="PABS_CS"/>
</dbReference>
<dbReference type="NCBIfam" id="TIGR00417">
    <property type="entry name" value="speE"/>
    <property type="match status" value="1"/>
</dbReference>
<dbReference type="InterPro" id="IPR030374">
    <property type="entry name" value="PABS"/>
</dbReference>
<dbReference type="CDD" id="cd02440">
    <property type="entry name" value="AdoMet_MTases"/>
    <property type="match status" value="1"/>
</dbReference>
<dbReference type="PANTHER" id="PTHR11558:SF11">
    <property type="entry name" value="SPERMIDINE SYNTHASE"/>
    <property type="match status" value="1"/>
</dbReference>
<proteinExistence type="inferred from homology"/>
<dbReference type="AlphaFoldDB" id="A0A397C5Z3"/>
<dbReference type="HAMAP" id="MF_00198">
    <property type="entry name" value="Spermidine_synth"/>
    <property type="match status" value="1"/>
</dbReference>
<feature type="domain" description="PABS" evidence="5">
    <location>
        <begin position="39"/>
        <end position="275"/>
    </location>
</feature>
<evidence type="ECO:0000313" key="7">
    <source>
        <dbReference type="EMBL" id="RHY46786.1"/>
    </source>
</evidence>
<organism evidence="6 8">
    <name type="scientific">Aphanomyces astaci</name>
    <name type="common">Crayfish plague agent</name>
    <dbReference type="NCBI Taxonomy" id="112090"/>
    <lineage>
        <taxon>Eukaryota</taxon>
        <taxon>Sar</taxon>
        <taxon>Stramenopiles</taxon>
        <taxon>Oomycota</taxon>
        <taxon>Saprolegniomycetes</taxon>
        <taxon>Saprolegniales</taxon>
        <taxon>Verrucalvaceae</taxon>
        <taxon>Aphanomyces</taxon>
    </lineage>
</organism>
<dbReference type="InterPro" id="IPR001045">
    <property type="entry name" value="Spermi_synthase"/>
</dbReference>
<evidence type="ECO:0000313" key="8">
    <source>
        <dbReference type="Proteomes" id="UP000266239"/>
    </source>
</evidence>
<dbReference type="GO" id="GO:0004766">
    <property type="term" value="F:spermidine synthase activity"/>
    <property type="evidence" value="ECO:0007669"/>
    <property type="project" value="TreeGrafter"/>
</dbReference>
<dbReference type="Proteomes" id="UP000266239">
    <property type="component" value="Unassembled WGS sequence"/>
</dbReference>
<dbReference type="NCBIfam" id="NF002010">
    <property type="entry name" value="PRK00811.1"/>
    <property type="match status" value="1"/>
</dbReference>
<dbReference type="NCBIfam" id="NF037959">
    <property type="entry name" value="MFS_SpdSyn"/>
    <property type="match status" value="1"/>
</dbReference>
<dbReference type="EMBL" id="QUTA01000389">
    <property type="protein sequence ID" value="RHY37929.1"/>
    <property type="molecule type" value="Genomic_DNA"/>
</dbReference>
<dbReference type="Pfam" id="PF17284">
    <property type="entry name" value="Spermine_synt_N"/>
    <property type="match status" value="1"/>
</dbReference>
<dbReference type="Gene3D" id="3.40.50.150">
    <property type="entry name" value="Vaccinia Virus protein VP39"/>
    <property type="match status" value="1"/>
</dbReference>
<dbReference type="Pfam" id="PF01564">
    <property type="entry name" value="Spermine_synth"/>
    <property type="match status" value="1"/>
</dbReference>
<dbReference type="PROSITE" id="PS51006">
    <property type="entry name" value="PABS_2"/>
    <property type="match status" value="1"/>
</dbReference>
<dbReference type="VEuPathDB" id="FungiDB:H257_11022"/>
<keyword evidence="3" id="KW-0620">Polyamine biosynthesis</keyword>
<dbReference type="FunFam" id="2.30.140.10:FF:000001">
    <property type="entry name" value="SPE3p Spermidine synthase"/>
    <property type="match status" value="1"/>
</dbReference>
<evidence type="ECO:0000313" key="9">
    <source>
        <dbReference type="Proteomes" id="UP000283543"/>
    </source>
</evidence>
<dbReference type="GO" id="GO:0005829">
    <property type="term" value="C:cytosol"/>
    <property type="evidence" value="ECO:0007669"/>
    <property type="project" value="TreeGrafter"/>
</dbReference>
<dbReference type="SUPFAM" id="SSF53335">
    <property type="entry name" value="S-adenosyl-L-methionine-dependent methyltransferases"/>
    <property type="match status" value="1"/>
</dbReference>
<comment type="similarity">
    <text evidence="1 4">Belongs to the spermidine/spermine synthase family.</text>
</comment>
<feature type="active site" description="Proton acceptor" evidence="3">
    <location>
        <position position="195"/>
    </location>
</feature>
<comment type="caution">
    <text evidence="6">The sequence shown here is derived from an EMBL/GenBank/DDBJ whole genome shotgun (WGS) entry which is preliminary data.</text>
</comment>
<gene>
    <name evidence="6" type="ORF">DYB25_005767</name>
    <name evidence="7" type="ORF">DYB34_006840</name>
</gene>
<dbReference type="Proteomes" id="UP000283543">
    <property type="component" value="Unassembled WGS sequence"/>
</dbReference>
<dbReference type="InterPro" id="IPR037163">
    <property type="entry name" value="Spermidine_synt_N_sf"/>
</dbReference>
<evidence type="ECO:0000256" key="2">
    <source>
        <dbReference type="ARBA" id="ARBA00022679"/>
    </source>
</evidence>
<dbReference type="InterPro" id="IPR029063">
    <property type="entry name" value="SAM-dependent_MTases_sf"/>
</dbReference>
<keyword evidence="2 3" id="KW-0808">Transferase</keyword>
<dbReference type="PANTHER" id="PTHR11558">
    <property type="entry name" value="SPERMIDINE/SPERMINE SYNTHASE"/>
    <property type="match status" value="1"/>
</dbReference>
<name>A0A397C5Z3_APHAT</name>
<protein>
    <recommendedName>
        <fullName evidence="5">PABS domain-containing protein</fullName>
    </recommendedName>
</protein>
<evidence type="ECO:0000313" key="6">
    <source>
        <dbReference type="EMBL" id="RHY37929.1"/>
    </source>
</evidence>
<dbReference type="GO" id="GO:0008295">
    <property type="term" value="P:spermidine biosynthetic process"/>
    <property type="evidence" value="ECO:0007669"/>
    <property type="project" value="TreeGrafter"/>
</dbReference>
<dbReference type="FunFam" id="3.40.50.150:FF:000013">
    <property type="entry name" value="Spermidine synthase"/>
    <property type="match status" value="1"/>
</dbReference>
<sequence>MQRRTLRHLSRLELKWSRAFHFPKPPGLRKNMTTNAKQTTWFSETEAMWPGQKFCLAQEEVLFHGKSDFQDVLVFKSETYGNVLVLDGVIQATERDEFAYQEMITHLPLYSHANPKSVLIVGGGDGGVAREVAKHTGVEKIVMCEIDPKVTEVSRKYLPKMSASLEDPRLTLLFQDAAEYLRSGECGKFDVIIVDSSDPVGPAEVLFRSEFYENLKNALNPNGIVSTQGECLWLHLDLIADVLGRVGQFFPTVQYAYTTIPTYPSGQIGFVLCSLDDSVDALNKPKRIVDAKAAETLEYYTSKVHEAAFVLPAFAEKKISPVRKSHRSNP</sequence>
<evidence type="ECO:0000259" key="5">
    <source>
        <dbReference type="PROSITE" id="PS51006"/>
    </source>
</evidence>
<evidence type="ECO:0000256" key="4">
    <source>
        <dbReference type="RuleBase" id="RU003836"/>
    </source>
</evidence>
<accession>A0A397C5Z3</accession>